<dbReference type="KEGG" id="cmr:Cycma_4226"/>
<gene>
    <name evidence="1" type="ordered locus">Cycma_4226</name>
</gene>
<dbReference type="AlphaFoldDB" id="G0IVD1"/>
<dbReference type="HOGENOM" id="CLU_699653_0_0_10"/>
<evidence type="ECO:0000313" key="2">
    <source>
        <dbReference type="Proteomes" id="UP000001635"/>
    </source>
</evidence>
<dbReference type="eggNOG" id="COG1538">
    <property type="taxonomic scope" value="Bacteria"/>
</dbReference>
<evidence type="ECO:0000313" key="1">
    <source>
        <dbReference type="EMBL" id="AEL27930.1"/>
    </source>
</evidence>
<proteinExistence type="predicted"/>
<accession>G0IVD1</accession>
<organism evidence="1 2">
    <name type="scientific">Cyclobacterium marinum (strain ATCC 25205 / DSM 745 / LMG 13164 / NCIMB 1802)</name>
    <name type="common">Flectobacillus marinus</name>
    <dbReference type="NCBI Taxonomy" id="880070"/>
    <lineage>
        <taxon>Bacteria</taxon>
        <taxon>Pseudomonadati</taxon>
        <taxon>Bacteroidota</taxon>
        <taxon>Cytophagia</taxon>
        <taxon>Cytophagales</taxon>
        <taxon>Cyclobacteriaceae</taxon>
        <taxon>Cyclobacterium</taxon>
    </lineage>
</organism>
<dbReference type="EMBL" id="CP002955">
    <property type="protein sequence ID" value="AEL27930.1"/>
    <property type="molecule type" value="Genomic_DNA"/>
</dbReference>
<evidence type="ECO:0008006" key="3">
    <source>
        <dbReference type="Google" id="ProtNLM"/>
    </source>
</evidence>
<protein>
    <recommendedName>
        <fullName evidence="3">Outer membrane efflux protein</fullName>
    </recommendedName>
</protein>
<dbReference type="SUPFAM" id="SSF56954">
    <property type="entry name" value="Outer membrane efflux proteins (OEP)"/>
    <property type="match status" value="1"/>
</dbReference>
<dbReference type="Proteomes" id="UP000001635">
    <property type="component" value="Chromosome"/>
</dbReference>
<reference evidence="2" key="1">
    <citation type="submission" date="2011-07" db="EMBL/GenBank/DDBJ databases">
        <title>The complete genome of Cyclobacterium marinum DSM 745.</title>
        <authorList>
            <person name="Lucas S."/>
            <person name="Han J."/>
            <person name="Lapidus A."/>
            <person name="Bruce D."/>
            <person name="Goodwin L."/>
            <person name="Pitluck S."/>
            <person name="Peters L."/>
            <person name="Kyrpides N."/>
            <person name="Mavromatis K."/>
            <person name="Ivanova N."/>
            <person name="Ovchinnikova G."/>
            <person name="Chertkov O."/>
            <person name="Detter J.C."/>
            <person name="Tapia R."/>
            <person name="Han C."/>
            <person name="Land M."/>
            <person name="Hauser L."/>
            <person name="Markowitz V."/>
            <person name="Cheng J.-F."/>
            <person name="Hugenholtz P."/>
            <person name="Woyke T."/>
            <person name="Wu D."/>
            <person name="Tindall B."/>
            <person name="Schuetze A."/>
            <person name="Brambilla E."/>
            <person name="Klenk H.-P."/>
            <person name="Eisen J.A."/>
        </authorList>
    </citation>
    <scope>NUCLEOTIDE SEQUENCE [LARGE SCALE GENOMIC DNA]</scope>
    <source>
        <strain evidence="2">ATCC 25205 / DSM 745 / LMG 13164 / NCIMB 1802</strain>
    </source>
</reference>
<keyword evidence="2" id="KW-1185">Reference proteome</keyword>
<dbReference type="STRING" id="880070.Cycma_4226"/>
<name>G0IVD1_CYCMS</name>
<sequence>MFSHAQVSMESFLTAVLEDPLIRSFDEQDSYLNASPYSLAPVKELELRTESNQLDGGRQEYALRVKPSNPWEVKRNNEYFNTYQELLSLDRQRELKNMLKIRYETIIEWTYLQEQKTLKEDDQKLSDALVSMLEAQQFSSFFDANEYAELKIEQIEKTASLEDLYFEEDKLINTIAKLYPYAQNQTISWSMDDLISIDKLQMITALGEINTGEGEIAYREKKIALAKSEMALEKTNIDMGYLQAKYEQYRIEQDRSPWSIGLGVTIPIFNPNKNKITQRKLEMIEAEGELNEANILQESGFNMASQKIKQFIIRYRKLEKQLESMDVDALAKRLQEMKSSNPVVMIQLKRSMIKSETIAARLKKEIYLAYIDYLSYAEMLQQSPFKNYLSQEMN</sequence>
<dbReference type="Gene3D" id="1.20.1600.10">
    <property type="entry name" value="Outer membrane efflux proteins (OEP)"/>
    <property type="match status" value="1"/>
</dbReference>